<name>A0A1X7D8Z7_9MICC</name>
<evidence type="ECO:0000313" key="2">
    <source>
        <dbReference type="EMBL" id="SMF10952.1"/>
    </source>
</evidence>
<proteinExistence type="predicted"/>
<organism evidence="2 3">
    <name type="scientific">Kocuria marina subsp. indica</name>
    <dbReference type="NCBI Taxonomy" id="1049583"/>
    <lineage>
        <taxon>Bacteria</taxon>
        <taxon>Bacillati</taxon>
        <taxon>Actinomycetota</taxon>
        <taxon>Actinomycetes</taxon>
        <taxon>Micrococcales</taxon>
        <taxon>Micrococcaceae</taxon>
        <taxon>Kocuria</taxon>
    </lineage>
</organism>
<dbReference type="AlphaFoldDB" id="A0A1X7D8Z7"/>
<dbReference type="EMBL" id="FXAC01000009">
    <property type="protein sequence ID" value="SMF10952.1"/>
    <property type="molecule type" value="Genomic_DNA"/>
</dbReference>
<sequence length="42" mass="4374">MVLRGHAHREIALTAGITAGLYMLFLGLEDPDGPTVPGLRGG</sequence>
<keyword evidence="1" id="KW-1133">Transmembrane helix</keyword>
<gene>
    <name evidence="2" type="ORF">SAMN06296028_109111</name>
</gene>
<keyword evidence="1" id="KW-0812">Transmembrane</keyword>
<dbReference type="Proteomes" id="UP000192929">
    <property type="component" value="Unassembled WGS sequence"/>
</dbReference>
<feature type="transmembrane region" description="Helical" evidence="1">
    <location>
        <begin position="12"/>
        <end position="28"/>
    </location>
</feature>
<reference evidence="3" key="1">
    <citation type="submission" date="2017-04" db="EMBL/GenBank/DDBJ databases">
        <authorList>
            <person name="Varghese N."/>
            <person name="Submissions S."/>
        </authorList>
    </citation>
    <scope>NUCLEOTIDE SEQUENCE [LARGE SCALE GENOMIC DNA]</scope>
    <source>
        <strain evidence="3">NIO-1021</strain>
    </source>
</reference>
<keyword evidence="3" id="KW-1185">Reference proteome</keyword>
<keyword evidence="1" id="KW-0472">Membrane</keyword>
<protein>
    <submittedName>
        <fullName evidence="2">Uncharacterized protein</fullName>
    </submittedName>
</protein>
<evidence type="ECO:0000313" key="3">
    <source>
        <dbReference type="Proteomes" id="UP000192929"/>
    </source>
</evidence>
<evidence type="ECO:0000256" key="1">
    <source>
        <dbReference type="SAM" id="Phobius"/>
    </source>
</evidence>
<accession>A0A1X7D8Z7</accession>